<name>A0A183C7Y8_GLOPA</name>
<evidence type="ECO:0000313" key="2">
    <source>
        <dbReference type="Proteomes" id="UP000050741"/>
    </source>
</evidence>
<keyword evidence="2" id="KW-1185">Reference proteome</keyword>
<dbReference type="Proteomes" id="UP000050741">
    <property type="component" value="Unassembled WGS sequence"/>
</dbReference>
<feature type="compositionally biased region" description="Polar residues" evidence="1">
    <location>
        <begin position="11"/>
        <end position="32"/>
    </location>
</feature>
<accession>A0A183C7Y8</accession>
<feature type="compositionally biased region" description="Polar residues" evidence="1">
    <location>
        <begin position="114"/>
        <end position="124"/>
    </location>
</feature>
<reference evidence="2" key="1">
    <citation type="submission" date="2014-05" db="EMBL/GenBank/DDBJ databases">
        <title>The genome and life-stage specific transcriptomes of Globodera pallida elucidate key aspects of plant parasitism by a cyst nematode.</title>
        <authorList>
            <person name="Cotton J.A."/>
            <person name="Lilley C.J."/>
            <person name="Jones L.M."/>
            <person name="Kikuchi T."/>
            <person name="Reid A.J."/>
            <person name="Thorpe P."/>
            <person name="Tsai I.J."/>
            <person name="Beasley H."/>
            <person name="Blok V."/>
            <person name="Cock P.J.A."/>
            <person name="Van den Akker S.E."/>
            <person name="Holroyd N."/>
            <person name="Hunt M."/>
            <person name="Mantelin S."/>
            <person name="Naghra H."/>
            <person name="Pain A."/>
            <person name="Palomares-Rius J.E."/>
            <person name="Zarowiecki M."/>
            <person name="Berriman M."/>
            <person name="Jones J.T."/>
            <person name="Urwin P.E."/>
        </authorList>
    </citation>
    <scope>NUCLEOTIDE SEQUENCE [LARGE SCALE GENOMIC DNA]</scope>
    <source>
        <strain evidence="2">Lindley</strain>
    </source>
</reference>
<feature type="region of interest" description="Disordered" evidence="1">
    <location>
        <begin position="113"/>
        <end position="172"/>
    </location>
</feature>
<protein>
    <submittedName>
        <fullName evidence="3">Uncharacterized protein</fullName>
    </submittedName>
</protein>
<proteinExistence type="predicted"/>
<evidence type="ECO:0000256" key="1">
    <source>
        <dbReference type="SAM" id="MobiDB-lite"/>
    </source>
</evidence>
<evidence type="ECO:0000313" key="3">
    <source>
        <dbReference type="WBParaSite" id="GPLIN_000898400"/>
    </source>
</evidence>
<sequence>MGHLRSRKGSHSSAVHCSSNNSFIGRSRSPSLCRTKRHRHSHFSTPNSSYQSARSVAVRAAGGGGKMDTAEGQMAGGRGALLERQTRKSTILLASAPNLVDLTLAEVPKAISESGHTFSSSQTEAKQRKRSDTTMTEKGAHSAEGKAKRRARGAKGHVKRRSDPPRATTMIR</sequence>
<dbReference type="WBParaSite" id="GPLIN_000898400">
    <property type="protein sequence ID" value="GPLIN_000898400"/>
    <property type="gene ID" value="GPLIN_000898400"/>
</dbReference>
<dbReference type="AlphaFoldDB" id="A0A183C7Y8"/>
<reference evidence="3" key="2">
    <citation type="submission" date="2016-06" db="UniProtKB">
        <authorList>
            <consortium name="WormBaseParasite"/>
        </authorList>
    </citation>
    <scope>IDENTIFICATION</scope>
</reference>
<feature type="compositionally biased region" description="Basic residues" evidence="1">
    <location>
        <begin position="147"/>
        <end position="160"/>
    </location>
</feature>
<feature type="compositionally biased region" description="Basic residues" evidence="1">
    <location>
        <begin position="1"/>
        <end position="10"/>
    </location>
</feature>
<organism evidence="2 3">
    <name type="scientific">Globodera pallida</name>
    <name type="common">Potato cyst nematode worm</name>
    <name type="synonym">Heterodera pallida</name>
    <dbReference type="NCBI Taxonomy" id="36090"/>
    <lineage>
        <taxon>Eukaryota</taxon>
        <taxon>Metazoa</taxon>
        <taxon>Ecdysozoa</taxon>
        <taxon>Nematoda</taxon>
        <taxon>Chromadorea</taxon>
        <taxon>Rhabditida</taxon>
        <taxon>Tylenchina</taxon>
        <taxon>Tylenchomorpha</taxon>
        <taxon>Tylenchoidea</taxon>
        <taxon>Heteroderidae</taxon>
        <taxon>Heteroderinae</taxon>
        <taxon>Globodera</taxon>
    </lineage>
</organism>
<feature type="region of interest" description="Disordered" evidence="1">
    <location>
        <begin position="1"/>
        <end position="73"/>
    </location>
</feature>